<organism evidence="3 4">
    <name type="scientific">Thalassoglobus polymorphus</name>
    <dbReference type="NCBI Taxonomy" id="2527994"/>
    <lineage>
        <taxon>Bacteria</taxon>
        <taxon>Pseudomonadati</taxon>
        <taxon>Planctomycetota</taxon>
        <taxon>Planctomycetia</taxon>
        <taxon>Planctomycetales</taxon>
        <taxon>Planctomycetaceae</taxon>
        <taxon>Thalassoglobus</taxon>
    </lineage>
</organism>
<gene>
    <name evidence="3" type="ORF">Mal48_29170</name>
</gene>
<evidence type="ECO:0000256" key="1">
    <source>
        <dbReference type="SAM" id="MobiDB-lite"/>
    </source>
</evidence>
<feature type="domain" description="DUF2760" evidence="2">
    <location>
        <begin position="56"/>
        <end position="178"/>
    </location>
</feature>
<name>A0A517QQ06_9PLAN</name>
<dbReference type="InterPro" id="IPR021212">
    <property type="entry name" value="DUF2760"/>
</dbReference>
<feature type="region of interest" description="Disordered" evidence="1">
    <location>
        <begin position="31"/>
        <end position="55"/>
    </location>
</feature>
<evidence type="ECO:0000313" key="4">
    <source>
        <dbReference type="Proteomes" id="UP000315724"/>
    </source>
</evidence>
<dbReference type="RefSeq" id="WP_197441696.1">
    <property type="nucleotide sequence ID" value="NZ_CP036267.1"/>
</dbReference>
<dbReference type="AlphaFoldDB" id="A0A517QQ06"/>
<evidence type="ECO:0000259" key="2">
    <source>
        <dbReference type="Pfam" id="PF10816"/>
    </source>
</evidence>
<dbReference type="Pfam" id="PF10816">
    <property type="entry name" value="DUF2760"/>
    <property type="match status" value="1"/>
</dbReference>
<dbReference type="KEGG" id="tpol:Mal48_29170"/>
<evidence type="ECO:0000313" key="3">
    <source>
        <dbReference type="EMBL" id="QDT33663.1"/>
    </source>
</evidence>
<reference evidence="3 4" key="1">
    <citation type="submission" date="2019-02" db="EMBL/GenBank/DDBJ databases">
        <title>Deep-cultivation of Planctomycetes and their phenomic and genomic characterization uncovers novel biology.</title>
        <authorList>
            <person name="Wiegand S."/>
            <person name="Jogler M."/>
            <person name="Boedeker C."/>
            <person name="Pinto D."/>
            <person name="Vollmers J."/>
            <person name="Rivas-Marin E."/>
            <person name="Kohn T."/>
            <person name="Peeters S.H."/>
            <person name="Heuer A."/>
            <person name="Rast P."/>
            <person name="Oberbeckmann S."/>
            <person name="Bunk B."/>
            <person name="Jeske O."/>
            <person name="Meyerdierks A."/>
            <person name="Storesund J.E."/>
            <person name="Kallscheuer N."/>
            <person name="Luecker S."/>
            <person name="Lage O.M."/>
            <person name="Pohl T."/>
            <person name="Merkel B.J."/>
            <person name="Hornburger P."/>
            <person name="Mueller R.-W."/>
            <person name="Bruemmer F."/>
            <person name="Labrenz M."/>
            <person name="Spormann A.M."/>
            <person name="Op den Camp H."/>
            <person name="Overmann J."/>
            <person name="Amann R."/>
            <person name="Jetten M.S.M."/>
            <person name="Mascher T."/>
            <person name="Medema M.H."/>
            <person name="Devos D.P."/>
            <person name="Kaster A.-K."/>
            <person name="Ovreas L."/>
            <person name="Rohde M."/>
            <person name="Galperin M.Y."/>
            <person name="Jogler C."/>
        </authorList>
    </citation>
    <scope>NUCLEOTIDE SEQUENCE [LARGE SCALE GENOMIC DNA]</scope>
    <source>
        <strain evidence="3 4">Mal48</strain>
    </source>
</reference>
<dbReference type="EMBL" id="CP036267">
    <property type="protein sequence ID" value="QDT33663.1"/>
    <property type="molecule type" value="Genomic_DNA"/>
</dbReference>
<accession>A0A517QQ06</accession>
<keyword evidence="4" id="KW-1185">Reference proteome</keyword>
<sequence>MGRFILAFKTFFKVLGNADFANQLDEIVEGSARPKIEQPAPKSQEPPAKPKTEPRNGALTLLEALQREARLLDFIQEDLSSYQDAQVGAAVRDVHRGCREVFDRYFSLQACLDQEEGATIEVTENTDASQVRLIGNVVETRPVSGTLVHSGWKAAKCALPDWVGKEENKTILAPAEVEVS</sequence>
<dbReference type="Proteomes" id="UP000315724">
    <property type="component" value="Chromosome"/>
</dbReference>
<proteinExistence type="predicted"/>
<protein>
    <recommendedName>
        <fullName evidence="2">DUF2760 domain-containing protein</fullName>
    </recommendedName>
</protein>